<gene>
    <name evidence="8" type="primary">yeiH_1</name>
    <name evidence="8" type="ORF">R28058_17141</name>
</gene>
<dbReference type="Pfam" id="PF03601">
    <property type="entry name" value="Cons_hypoth698"/>
    <property type="match status" value="1"/>
</dbReference>
<sequence>MSTGMLMGLGACVILASISTFLGNLQHIVGAPMIGLFLGTLLGNIKPAKGDYKKGTTYAAKKLLKFGIILAGATLNFNAIIQTGGNALPLIITNICISFLTALLVGKALGVSINTRRLVGSGTAICGGTAIATVSPIINANDDEMAYALTAIFLFDVFAALAFPFIANSLNLTPDQFGLLAGTAISDTSSVVAAGDTFAKLVGISSAAELPVIVKLTRTTFLVVVAIVFTIVVVNEKRKEAQLVSANALGDSSNEPKKSFGKIVMDVFPWFILGFLGMAILNTFGVFPESTSPFFKKGYKFLVTTALVGVGYKINIKDLFTKGAKPMILGGITWCSVAIVAMGYVLILM</sequence>
<feature type="transmembrane region" description="Helical" evidence="7">
    <location>
        <begin position="328"/>
        <end position="347"/>
    </location>
</feature>
<evidence type="ECO:0000256" key="6">
    <source>
        <dbReference type="ARBA" id="ARBA00023136"/>
    </source>
</evidence>
<name>A0A0C7QKB2_PARSO</name>
<evidence type="ECO:0000256" key="3">
    <source>
        <dbReference type="ARBA" id="ARBA00022475"/>
    </source>
</evidence>
<keyword evidence="5 7" id="KW-1133">Transmembrane helix</keyword>
<feature type="transmembrane region" description="Helical" evidence="7">
    <location>
        <begin position="145"/>
        <end position="165"/>
    </location>
</feature>
<protein>
    <recommendedName>
        <fullName evidence="10">Sulfate exporter family transporter</fullName>
    </recommendedName>
</protein>
<dbReference type="OrthoDB" id="9811391at2"/>
<keyword evidence="6 7" id="KW-0472">Membrane</keyword>
<feature type="transmembrane region" description="Helical" evidence="7">
    <location>
        <begin position="267"/>
        <end position="287"/>
    </location>
</feature>
<evidence type="ECO:0000256" key="1">
    <source>
        <dbReference type="ARBA" id="ARBA00004651"/>
    </source>
</evidence>
<dbReference type="EMBL" id="CEKZ01000003">
    <property type="protein sequence ID" value="CEQ03981.1"/>
    <property type="molecule type" value="Genomic_DNA"/>
</dbReference>
<dbReference type="Proteomes" id="UP000049127">
    <property type="component" value="Unassembled WGS sequence"/>
</dbReference>
<accession>A0A0C7QKB2</accession>
<dbReference type="InterPro" id="IPR018383">
    <property type="entry name" value="UPF0324_pro"/>
</dbReference>
<evidence type="ECO:0000313" key="9">
    <source>
        <dbReference type="Proteomes" id="UP000049127"/>
    </source>
</evidence>
<evidence type="ECO:0000313" key="8">
    <source>
        <dbReference type="EMBL" id="CEQ03981.1"/>
    </source>
</evidence>
<reference evidence="8 9" key="1">
    <citation type="submission" date="2015-01" db="EMBL/GenBank/DDBJ databases">
        <authorList>
            <person name="Aslett A.Martin."/>
            <person name="De Silva Nishadi"/>
        </authorList>
    </citation>
    <scope>NUCLEOTIDE SEQUENCE [LARGE SCALE GENOMIC DNA]</scope>
    <source>
        <strain evidence="8 9">R28058</strain>
    </source>
</reference>
<feature type="transmembrane region" description="Helical" evidence="7">
    <location>
        <begin position="26"/>
        <end position="43"/>
    </location>
</feature>
<dbReference type="PANTHER" id="PTHR30106">
    <property type="entry name" value="INNER MEMBRANE PROTEIN YEIH-RELATED"/>
    <property type="match status" value="1"/>
</dbReference>
<feature type="transmembrane region" description="Helical" evidence="7">
    <location>
        <begin position="118"/>
        <end position="139"/>
    </location>
</feature>
<dbReference type="AlphaFoldDB" id="A0A0C7QKB2"/>
<evidence type="ECO:0000256" key="7">
    <source>
        <dbReference type="SAM" id="Phobius"/>
    </source>
</evidence>
<feature type="transmembrane region" description="Helical" evidence="7">
    <location>
        <begin position="215"/>
        <end position="234"/>
    </location>
</feature>
<evidence type="ECO:0000256" key="4">
    <source>
        <dbReference type="ARBA" id="ARBA00022692"/>
    </source>
</evidence>
<keyword evidence="4 7" id="KW-0812">Transmembrane</keyword>
<evidence type="ECO:0000256" key="5">
    <source>
        <dbReference type="ARBA" id="ARBA00022989"/>
    </source>
</evidence>
<evidence type="ECO:0000256" key="2">
    <source>
        <dbReference type="ARBA" id="ARBA00007977"/>
    </source>
</evidence>
<feature type="transmembrane region" description="Helical" evidence="7">
    <location>
        <begin position="177"/>
        <end position="195"/>
    </location>
</feature>
<keyword evidence="3" id="KW-1003">Cell membrane</keyword>
<proteinExistence type="inferred from homology"/>
<dbReference type="RefSeq" id="WP_055342092.1">
    <property type="nucleotide sequence ID" value="NZ_CDNI01000003.1"/>
</dbReference>
<comment type="subcellular location">
    <subcellularLocation>
        <location evidence="1">Cell membrane</location>
        <topology evidence="1">Multi-pass membrane protein</topology>
    </subcellularLocation>
</comment>
<dbReference type="PANTHER" id="PTHR30106:SF1">
    <property type="entry name" value="UPF0324 MEMBRANE PROTEIN FN0533"/>
    <property type="match status" value="1"/>
</dbReference>
<feature type="transmembrane region" description="Helical" evidence="7">
    <location>
        <begin position="63"/>
        <end position="81"/>
    </location>
</feature>
<feature type="transmembrane region" description="Helical" evidence="7">
    <location>
        <begin position="87"/>
        <end position="106"/>
    </location>
</feature>
<dbReference type="GO" id="GO:0005886">
    <property type="term" value="C:plasma membrane"/>
    <property type="evidence" value="ECO:0007669"/>
    <property type="project" value="UniProtKB-SubCell"/>
</dbReference>
<comment type="similarity">
    <text evidence="2">Belongs to the UPF0324 family.</text>
</comment>
<organism evidence="8 9">
    <name type="scientific">Paraclostridium sordellii</name>
    <name type="common">Clostridium sordellii</name>
    <dbReference type="NCBI Taxonomy" id="1505"/>
    <lineage>
        <taxon>Bacteria</taxon>
        <taxon>Bacillati</taxon>
        <taxon>Bacillota</taxon>
        <taxon>Clostridia</taxon>
        <taxon>Peptostreptococcales</taxon>
        <taxon>Peptostreptococcaceae</taxon>
        <taxon>Paraclostridium</taxon>
    </lineage>
</organism>
<evidence type="ECO:0008006" key="10">
    <source>
        <dbReference type="Google" id="ProtNLM"/>
    </source>
</evidence>